<dbReference type="Proteomes" id="UP000828390">
    <property type="component" value="Unassembled WGS sequence"/>
</dbReference>
<comment type="caution">
    <text evidence="2">The sequence shown here is derived from an EMBL/GenBank/DDBJ whole genome shotgun (WGS) entry which is preliminary data.</text>
</comment>
<sequence>MPQSQIIRLPADVSDLQATGGLNTSEPSASDECHSVIHQSQIETDDRPISGGRIFPSSGWQPADDRTVTGSFCNIVRRPD</sequence>
<keyword evidence="3" id="KW-1185">Reference proteome</keyword>
<evidence type="ECO:0000313" key="3">
    <source>
        <dbReference type="Proteomes" id="UP000828390"/>
    </source>
</evidence>
<name>A0A9D4JFH0_DREPO</name>
<reference evidence="2" key="2">
    <citation type="submission" date="2020-11" db="EMBL/GenBank/DDBJ databases">
        <authorList>
            <person name="McCartney M.A."/>
            <person name="Auch B."/>
            <person name="Kono T."/>
            <person name="Mallez S."/>
            <person name="Becker A."/>
            <person name="Gohl D.M."/>
            <person name="Silverstein K.A.T."/>
            <person name="Koren S."/>
            <person name="Bechman K.B."/>
            <person name="Herman A."/>
            <person name="Abrahante J.E."/>
            <person name="Garbe J."/>
        </authorList>
    </citation>
    <scope>NUCLEOTIDE SEQUENCE</scope>
    <source>
        <strain evidence="2">Duluth1</strain>
        <tissue evidence="2">Whole animal</tissue>
    </source>
</reference>
<protein>
    <submittedName>
        <fullName evidence="2">Uncharacterized protein</fullName>
    </submittedName>
</protein>
<evidence type="ECO:0000313" key="2">
    <source>
        <dbReference type="EMBL" id="KAH3810846.1"/>
    </source>
</evidence>
<dbReference type="EMBL" id="JAIWYP010000006">
    <property type="protein sequence ID" value="KAH3810846.1"/>
    <property type="molecule type" value="Genomic_DNA"/>
</dbReference>
<proteinExistence type="predicted"/>
<reference evidence="2" key="1">
    <citation type="journal article" date="2019" name="bioRxiv">
        <title>The Genome of the Zebra Mussel, Dreissena polymorpha: A Resource for Invasive Species Research.</title>
        <authorList>
            <person name="McCartney M.A."/>
            <person name="Auch B."/>
            <person name="Kono T."/>
            <person name="Mallez S."/>
            <person name="Zhang Y."/>
            <person name="Obille A."/>
            <person name="Becker A."/>
            <person name="Abrahante J.E."/>
            <person name="Garbe J."/>
            <person name="Badalamenti J.P."/>
            <person name="Herman A."/>
            <person name="Mangelson H."/>
            <person name="Liachko I."/>
            <person name="Sullivan S."/>
            <person name="Sone E.D."/>
            <person name="Koren S."/>
            <person name="Silverstein K.A.T."/>
            <person name="Beckman K.B."/>
            <person name="Gohl D.M."/>
        </authorList>
    </citation>
    <scope>NUCLEOTIDE SEQUENCE</scope>
    <source>
        <strain evidence="2">Duluth1</strain>
        <tissue evidence="2">Whole animal</tissue>
    </source>
</reference>
<gene>
    <name evidence="2" type="ORF">DPMN_139244</name>
</gene>
<dbReference type="AlphaFoldDB" id="A0A9D4JFH0"/>
<evidence type="ECO:0000256" key="1">
    <source>
        <dbReference type="SAM" id="MobiDB-lite"/>
    </source>
</evidence>
<organism evidence="2 3">
    <name type="scientific">Dreissena polymorpha</name>
    <name type="common">Zebra mussel</name>
    <name type="synonym">Mytilus polymorpha</name>
    <dbReference type="NCBI Taxonomy" id="45954"/>
    <lineage>
        <taxon>Eukaryota</taxon>
        <taxon>Metazoa</taxon>
        <taxon>Spiralia</taxon>
        <taxon>Lophotrochozoa</taxon>
        <taxon>Mollusca</taxon>
        <taxon>Bivalvia</taxon>
        <taxon>Autobranchia</taxon>
        <taxon>Heteroconchia</taxon>
        <taxon>Euheterodonta</taxon>
        <taxon>Imparidentia</taxon>
        <taxon>Neoheterodontei</taxon>
        <taxon>Myida</taxon>
        <taxon>Dreissenoidea</taxon>
        <taxon>Dreissenidae</taxon>
        <taxon>Dreissena</taxon>
    </lineage>
</organism>
<feature type="region of interest" description="Disordered" evidence="1">
    <location>
        <begin position="41"/>
        <end position="66"/>
    </location>
</feature>
<accession>A0A9D4JFH0</accession>